<reference evidence="1 2" key="1">
    <citation type="journal article" date="2024" name="G3 (Bethesda)">
        <title>Genome assembly of Hibiscus sabdariffa L. provides insights into metabolisms of medicinal natural products.</title>
        <authorList>
            <person name="Kim T."/>
        </authorList>
    </citation>
    <scope>NUCLEOTIDE SEQUENCE [LARGE SCALE GENOMIC DNA]</scope>
    <source>
        <strain evidence="1">TK-2024</strain>
        <tissue evidence="1">Old leaves</tissue>
    </source>
</reference>
<gene>
    <name evidence="1" type="ORF">V6N12_042379</name>
</gene>
<dbReference type="Proteomes" id="UP001472677">
    <property type="component" value="Unassembled WGS sequence"/>
</dbReference>
<proteinExistence type="predicted"/>
<name>A0ABR2EF10_9ROSI</name>
<evidence type="ECO:0000313" key="1">
    <source>
        <dbReference type="EMBL" id="KAK8559094.1"/>
    </source>
</evidence>
<dbReference type="EMBL" id="JBBPBM010000015">
    <property type="protein sequence ID" value="KAK8559094.1"/>
    <property type="molecule type" value="Genomic_DNA"/>
</dbReference>
<protein>
    <submittedName>
        <fullName evidence="1">Uncharacterized protein</fullName>
    </submittedName>
</protein>
<sequence length="102" mass="11289">MNIRLMQTGHHSTISGKRKLLHSVLEGRYIDVGHLTRKDVVDWALSKVRTTDARIKMKTDTLSSQVSGLKGLIQEVVAAPGVPPKHFAIALTTQLGPYFQNI</sequence>
<keyword evidence="2" id="KW-1185">Reference proteome</keyword>
<comment type="caution">
    <text evidence="1">The sequence shown here is derived from an EMBL/GenBank/DDBJ whole genome shotgun (WGS) entry which is preliminary data.</text>
</comment>
<accession>A0ABR2EF10</accession>
<evidence type="ECO:0000313" key="2">
    <source>
        <dbReference type="Proteomes" id="UP001472677"/>
    </source>
</evidence>
<organism evidence="1 2">
    <name type="scientific">Hibiscus sabdariffa</name>
    <name type="common">roselle</name>
    <dbReference type="NCBI Taxonomy" id="183260"/>
    <lineage>
        <taxon>Eukaryota</taxon>
        <taxon>Viridiplantae</taxon>
        <taxon>Streptophyta</taxon>
        <taxon>Embryophyta</taxon>
        <taxon>Tracheophyta</taxon>
        <taxon>Spermatophyta</taxon>
        <taxon>Magnoliopsida</taxon>
        <taxon>eudicotyledons</taxon>
        <taxon>Gunneridae</taxon>
        <taxon>Pentapetalae</taxon>
        <taxon>rosids</taxon>
        <taxon>malvids</taxon>
        <taxon>Malvales</taxon>
        <taxon>Malvaceae</taxon>
        <taxon>Malvoideae</taxon>
        <taxon>Hibiscus</taxon>
    </lineage>
</organism>